<feature type="domain" description="Peptidase M13 N-terminal" evidence="11">
    <location>
        <begin position="83"/>
        <end position="454"/>
    </location>
</feature>
<evidence type="ECO:0008006" key="14">
    <source>
        <dbReference type="Google" id="ProtNLM"/>
    </source>
</evidence>
<dbReference type="InterPro" id="IPR018497">
    <property type="entry name" value="Peptidase_M13_C"/>
</dbReference>
<dbReference type="InterPro" id="IPR008753">
    <property type="entry name" value="Peptidase_M13_N"/>
</dbReference>
<dbReference type="InterPro" id="IPR000718">
    <property type="entry name" value="Peptidase_M13"/>
</dbReference>
<keyword evidence="7" id="KW-0862">Zinc</keyword>
<gene>
    <name evidence="12" type="ORF">ILUMI_21609</name>
</gene>
<proteinExistence type="inferred from homology"/>
<evidence type="ECO:0000256" key="2">
    <source>
        <dbReference type="ARBA" id="ARBA00004401"/>
    </source>
</evidence>
<dbReference type="SUPFAM" id="SSF55486">
    <property type="entry name" value="Metalloproteases ('zincins'), catalytic domain"/>
    <property type="match status" value="1"/>
</dbReference>
<comment type="similarity">
    <text evidence="3">Belongs to the peptidase M13 family.</text>
</comment>
<comment type="cofactor">
    <cofactor evidence="1">
        <name>Zn(2+)</name>
        <dbReference type="ChEBI" id="CHEBI:29105"/>
    </cofactor>
</comment>
<dbReference type="GO" id="GO:0016485">
    <property type="term" value="P:protein processing"/>
    <property type="evidence" value="ECO:0007669"/>
    <property type="project" value="TreeGrafter"/>
</dbReference>
<evidence type="ECO:0000259" key="10">
    <source>
        <dbReference type="Pfam" id="PF01431"/>
    </source>
</evidence>
<keyword evidence="4" id="KW-0645">Protease</keyword>
<sequence>MNVNIDYSRNVRQNKEESNSWWGRRSKLETYLCLALIFLLASSGGLFAYITLNRKMEPKICITQDCLLAASEIISFIKPQVDPCEDFFQFSCGKFIQDMHGDIEAASQFDLEELAQSQLKEIIEEPINEDDHFLIKDQKELFQACMNESGIQEKSLDIFEQMLEEIDGWPVVVSHHWLAKRFDWKDMIYELRNRGYEYNMLLRVTVGLNTDDSNQFVIMITGPFHMPIIENRDLYKNYMIEVAKTFGAHENLAKNEMEDVLVFIEKLKEIVTNFKFETLTVQEFQNKHNQTKWLEFINMIISPVEGISSEDSVKFPGSKFIDEFFHLMKRTQKRTQANYIIWSVIESIMPFLPKEIRQINTNYICSLNLQLDEPTDRFDQCGELVERSMFYPKSTDIIYTRKYLPVEKKEEIEEIYESIKTELASTLEETSWLDQDGKENLLEKANSINVAIGYEDDYFNDTIFEKFEAYKEEENNDGDNSFLNKYLQVSKQTANILYSLIYIPANETLYEGFAQGIVYHEIPNALIIKATALQGILYNKNRPTFMNYGTLGFKIGEQLIYGIDISDEDNMNKTKEEYNKHLECFEQKLGGFDLDDRKDMYIKGNLQDSAGTKLAYRAYQNWILKNTKEPQLPGIYYNPNQLFWVSTMLPKCHRLIGENLEEEIFKATAPMRHSWEFARDFECPTDSKMNPSEKCEVY</sequence>
<protein>
    <recommendedName>
        <fullName evidence="14">Neprilysin</fullName>
    </recommendedName>
</protein>
<keyword evidence="8" id="KW-0482">Metalloprotease</keyword>
<organism evidence="12 13">
    <name type="scientific">Ignelater luminosus</name>
    <name type="common">Cucubano</name>
    <name type="synonym">Pyrophorus luminosus</name>
    <dbReference type="NCBI Taxonomy" id="2038154"/>
    <lineage>
        <taxon>Eukaryota</taxon>
        <taxon>Metazoa</taxon>
        <taxon>Ecdysozoa</taxon>
        <taxon>Arthropoda</taxon>
        <taxon>Hexapoda</taxon>
        <taxon>Insecta</taxon>
        <taxon>Pterygota</taxon>
        <taxon>Neoptera</taxon>
        <taxon>Endopterygota</taxon>
        <taxon>Coleoptera</taxon>
        <taxon>Polyphaga</taxon>
        <taxon>Elateriformia</taxon>
        <taxon>Elateroidea</taxon>
        <taxon>Elateridae</taxon>
        <taxon>Agrypninae</taxon>
        <taxon>Pyrophorini</taxon>
        <taxon>Ignelater</taxon>
    </lineage>
</organism>
<evidence type="ECO:0000256" key="3">
    <source>
        <dbReference type="ARBA" id="ARBA00007357"/>
    </source>
</evidence>
<evidence type="ECO:0000256" key="4">
    <source>
        <dbReference type="ARBA" id="ARBA00022670"/>
    </source>
</evidence>
<keyword evidence="13" id="KW-1185">Reference proteome</keyword>
<dbReference type="Proteomes" id="UP000801492">
    <property type="component" value="Unassembled WGS sequence"/>
</dbReference>
<dbReference type="InterPro" id="IPR024079">
    <property type="entry name" value="MetalloPept_cat_dom_sf"/>
</dbReference>
<dbReference type="Pfam" id="PF05649">
    <property type="entry name" value="Peptidase_M13_N"/>
    <property type="match status" value="1"/>
</dbReference>
<dbReference type="GO" id="GO:0046872">
    <property type="term" value="F:metal ion binding"/>
    <property type="evidence" value="ECO:0007669"/>
    <property type="project" value="UniProtKB-KW"/>
</dbReference>
<name>A0A8K0CBS7_IGNLU</name>
<dbReference type="EMBL" id="VTPC01090156">
    <property type="protein sequence ID" value="KAF2884570.1"/>
    <property type="molecule type" value="Genomic_DNA"/>
</dbReference>
<keyword evidence="9" id="KW-0472">Membrane</keyword>
<dbReference type="CDD" id="cd08662">
    <property type="entry name" value="M13"/>
    <property type="match status" value="1"/>
</dbReference>
<dbReference type="Gene3D" id="3.40.390.10">
    <property type="entry name" value="Collagenase (Catalytic Domain)"/>
    <property type="match status" value="1"/>
</dbReference>
<dbReference type="GO" id="GO:0005886">
    <property type="term" value="C:plasma membrane"/>
    <property type="evidence" value="ECO:0007669"/>
    <property type="project" value="UniProtKB-SubCell"/>
</dbReference>
<dbReference type="PANTHER" id="PTHR11733">
    <property type="entry name" value="ZINC METALLOPROTEASE FAMILY M13 NEPRILYSIN-RELATED"/>
    <property type="match status" value="1"/>
</dbReference>
<dbReference type="AlphaFoldDB" id="A0A8K0CBS7"/>
<evidence type="ECO:0000313" key="12">
    <source>
        <dbReference type="EMBL" id="KAF2884570.1"/>
    </source>
</evidence>
<dbReference type="InterPro" id="IPR042089">
    <property type="entry name" value="Peptidase_M13_dom_2"/>
</dbReference>
<evidence type="ECO:0000313" key="13">
    <source>
        <dbReference type="Proteomes" id="UP000801492"/>
    </source>
</evidence>
<comment type="subcellular location">
    <subcellularLocation>
        <location evidence="2">Cell membrane</location>
        <topology evidence="2">Single-pass type II membrane protein</topology>
    </subcellularLocation>
</comment>
<evidence type="ECO:0000256" key="8">
    <source>
        <dbReference type="ARBA" id="ARBA00023049"/>
    </source>
</evidence>
<dbReference type="OrthoDB" id="6475849at2759"/>
<reference evidence="12" key="1">
    <citation type="submission" date="2019-08" db="EMBL/GenBank/DDBJ databases">
        <title>The genome of the North American firefly Photinus pyralis.</title>
        <authorList>
            <consortium name="Photinus pyralis genome working group"/>
            <person name="Fallon T.R."/>
            <person name="Sander Lower S.E."/>
            <person name="Weng J.-K."/>
        </authorList>
    </citation>
    <scope>NUCLEOTIDE SEQUENCE</scope>
    <source>
        <strain evidence="12">TRF0915ILg1</strain>
        <tissue evidence="12">Whole body</tissue>
    </source>
</reference>
<feature type="domain" description="Peptidase M13 C-terminal" evidence="10">
    <location>
        <begin position="519"/>
        <end position="697"/>
    </location>
</feature>
<evidence type="ECO:0000259" key="11">
    <source>
        <dbReference type="Pfam" id="PF05649"/>
    </source>
</evidence>
<comment type="caution">
    <text evidence="12">The sequence shown here is derived from an EMBL/GenBank/DDBJ whole genome shotgun (WGS) entry which is preliminary data.</text>
</comment>
<dbReference type="Gene3D" id="1.10.1380.10">
    <property type="entry name" value="Neutral endopeptidase , domain2"/>
    <property type="match status" value="1"/>
</dbReference>
<dbReference type="PANTHER" id="PTHR11733:SF240">
    <property type="entry name" value="GH14155P-RELATED"/>
    <property type="match status" value="1"/>
</dbReference>
<evidence type="ECO:0000256" key="7">
    <source>
        <dbReference type="ARBA" id="ARBA00022833"/>
    </source>
</evidence>
<feature type="transmembrane region" description="Helical" evidence="9">
    <location>
        <begin position="31"/>
        <end position="52"/>
    </location>
</feature>
<evidence type="ECO:0000256" key="5">
    <source>
        <dbReference type="ARBA" id="ARBA00022723"/>
    </source>
</evidence>
<evidence type="ECO:0000256" key="6">
    <source>
        <dbReference type="ARBA" id="ARBA00022801"/>
    </source>
</evidence>
<evidence type="ECO:0000256" key="9">
    <source>
        <dbReference type="SAM" id="Phobius"/>
    </source>
</evidence>
<keyword evidence="6" id="KW-0378">Hydrolase</keyword>
<evidence type="ECO:0000256" key="1">
    <source>
        <dbReference type="ARBA" id="ARBA00001947"/>
    </source>
</evidence>
<keyword evidence="5" id="KW-0479">Metal-binding</keyword>
<keyword evidence="9" id="KW-1133">Transmembrane helix</keyword>
<dbReference type="GO" id="GO:0004222">
    <property type="term" value="F:metalloendopeptidase activity"/>
    <property type="evidence" value="ECO:0007669"/>
    <property type="project" value="InterPro"/>
</dbReference>
<dbReference type="PROSITE" id="PS51885">
    <property type="entry name" value="NEPRILYSIN"/>
    <property type="match status" value="1"/>
</dbReference>
<keyword evidence="9" id="KW-0812">Transmembrane</keyword>
<accession>A0A8K0CBS7</accession>
<dbReference type="Pfam" id="PF01431">
    <property type="entry name" value="Peptidase_M13"/>
    <property type="match status" value="1"/>
</dbReference>